<feature type="binding site" description="axial binding residue" evidence="7">
    <location>
        <position position="104"/>
    </location>
    <ligand>
        <name>heme c</name>
        <dbReference type="ChEBI" id="CHEBI:61717"/>
        <label>1</label>
    </ligand>
    <ligandPart>
        <name>Fe</name>
        <dbReference type="ChEBI" id="CHEBI:18248"/>
    </ligandPart>
</feature>
<evidence type="ECO:0000256" key="5">
    <source>
        <dbReference type="ARBA" id="ARBA00022982"/>
    </source>
</evidence>
<dbReference type="Proteomes" id="UP000009173">
    <property type="component" value="Chromosome"/>
</dbReference>
<proteinExistence type="predicted"/>
<feature type="domain" description="Class III cytochrome C" evidence="8">
    <location>
        <begin position="113"/>
        <end position="188"/>
    </location>
</feature>
<feature type="binding site" description="axial binding residue" evidence="7">
    <location>
        <position position="82"/>
    </location>
    <ligand>
        <name>heme c</name>
        <dbReference type="ChEBI" id="CHEBI:61717"/>
        <label>1</label>
    </ligand>
    <ligandPart>
        <name>Fe</name>
        <dbReference type="ChEBI" id="CHEBI:18248"/>
    </ligandPart>
</feature>
<feature type="binding site" description="axial binding residue" evidence="7">
    <location>
        <position position="108"/>
    </location>
    <ligand>
        <name>heme c</name>
        <dbReference type="ChEBI" id="CHEBI:61717"/>
        <label>1</label>
    </ligand>
    <ligandPart>
        <name>Fe</name>
        <dbReference type="ChEBI" id="CHEBI:18248"/>
    </ligandPart>
</feature>
<feature type="binding site" description="covalent" evidence="7">
    <location>
        <position position="133"/>
    </location>
    <ligand>
        <name>heme c</name>
        <dbReference type="ChEBI" id="CHEBI:61717"/>
        <label>4</label>
    </ligand>
</feature>
<feature type="domain" description="Class III cytochrome C" evidence="8">
    <location>
        <begin position="37"/>
        <end position="112"/>
    </location>
</feature>
<feature type="binding site" description="axial binding residue" evidence="7">
    <location>
        <position position="107"/>
    </location>
    <ligand>
        <name>heme c</name>
        <dbReference type="ChEBI" id="CHEBI:61717"/>
        <label>1</label>
    </ligand>
    <ligandPart>
        <name>Fe</name>
        <dbReference type="ChEBI" id="CHEBI:18248"/>
    </ligandPart>
</feature>
<dbReference type="SUPFAM" id="SSF48695">
    <property type="entry name" value="Multiheme cytochromes"/>
    <property type="match status" value="1"/>
</dbReference>
<keyword evidence="3 7" id="KW-0349">Heme</keyword>
<evidence type="ECO:0000256" key="7">
    <source>
        <dbReference type="PIRSR" id="PIRSR602322-1"/>
    </source>
</evidence>
<name>A0A0H3A685_NITV4</name>
<feature type="binding site" description="covalent" evidence="7">
    <location>
        <position position="64"/>
    </location>
    <ligand>
        <name>heme c</name>
        <dbReference type="ChEBI" id="CHEBI:61717"/>
        <label>1</label>
    </ligand>
</feature>
<dbReference type="KEGG" id="dvl:Dvul_0523"/>
<feature type="binding site" description="axial binding residue" evidence="7">
    <location>
        <position position="53"/>
    </location>
    <ligand>
        <name>heme c</name>
        <dbReference type="ChEBI" id="CHEBI:61717"/>
        <label>1</label>
    </ligand>
    <ligandPart>
        <name>Fe</name>
        <dbReference type="ChEBI" id="CHEBI:18248"/>
    </ligandPart>
</feature>
<dbReference type="CDD" id="cd08168">
    <property type="entry name" value="Cytochrom_C3"/>
    <property type="match status" value="3"/>
</dbReference>
<organism evidence="9 10">
    <name type="scientific">Nitratidesulfovibrio vulgaris (strain DP4)</name>
    <name type="common">Desulfovibrio vulgaris</name>
    <dbReference type="NCBI Taxonomy" id="391774"/>
    <lineage>
        <taxon>Bacteria</taxon>
        <taxon>Pseudomonadati</taxon>
        <taxon>Thermodesulfobacteriota</taxon>
        <taxon>Desulfovibrionia</taxon>
        <taxon>Desulfovibrionales</taxon>
        <taxon>Desulfovibrionaceae</taxon>
        <taxon>Nitratidesulfovibrio</taxon>
    </lineage>
</organism>
<dbReference type="InterPro" id="IPR020942">
    <property type="entry name" value="Cyt_c_III_dom"/>
</dbReference>
<dbReference type="InterPro" id="IPR036280">
    <property type="entry name" value="Multihaem_cyt_sf"/>
</dbReference>
<evidence type="ECO:0000259" key="8">
    <source>
        <dbReference type="Pfam" id="PF02085"/>
    </source>
</evidence>
<feature type="binding site" description="axial binding residue" evidence="7">
    <location>
        <position position="78"/>
    </location>
    <ligand>
        <name>heme c</name>
        <dbReference type="ChEBI" id="CHEBI:61717"/>
        <label>1</label>
    </ligand>
    <ligandPart>
        <name>Fe</name>
        <dbReference type="ChEBI" id="CHEBI:18248"/>
    </ligandPart>
</feature>
<feature type="binding site" description="axial binding residue" evidence="7">
    <location>
        <position position="50"/>
    </location>
    <ligand>
        <name>heme c</name>
        <dbReference type="ChEBI" id="CHEBI:61717"/>
        <label>1</label>
    </ligand>
    <ligandPart>
        <name>Fe</name>
        <dbReference type="ChEBI" id="CHEBI:18248"/>
    </ligandPart>
</feature>
<reference evidence="10" key="1">
    <citation type="journal article" date="2009" name="Environ. Microbiol.">
        <title>Contribution of mobile genetic elements to Desulfovibrio vulgaris genome plasticity.</title>
        <authorList>
            <person name="Walker C.B."/>
            <person name="Stolyar S."/>
            <person name="Chivian D."/>
            <person name="Pinel N."/>
            <person name="Gabster J.A."/>
            <person name="Dehal P.S."/>
            <person name="He Z."/>
            <person name="Yang Z.K."/>
            <person name="Yen H.C."/>
            <person name="Zhou J."/>
            <person name="Wall J.D."/>
            <person name="Hazen T.C."/>
            <person name="Arkin A.P."/>
            <person name="Stahl D.A."/>
        </authorList>
    </citation>
    <scope>NUCLEOTIDE SEQUENCE [LARGE SCALE GENOMIC DNA]</scope>
    <source>
        <strain evidence="10">DP4</strain>
    </source>
</reference>
<feature type="binding site" description="axial binding residue" evidence="7">
    <location>
        <position position="61"/>
    </location>
    <ligand>
        <name>heme c</name>
        <dbReference type="ChEBI" id="CHEBI:61717"/>
        <label>1</label>
    </ligand>
    <ligandPart>
        <name>Fe</name>
        <dbReference type="ChEBI" id="CHEBI:18248"/>
    </ligandPart>
</feature>
<feature type="binding site" description="axial binding residue" evidence="7">
    <location>
        <position position="81"/>
    </location>
    <ligand>
        <name>heme c</name>
        <dbReference type="ChEBI" id="CHEBI:61717"/>
        <label>1</label>
    </ligand>
    <ligandPart>
        <name>Fe</name>
        <dbReference type="ChEBI" id="CHEBI:18248"/>
    </ligandPart>
</feature>
<dbReference type="HOGENOM" id="CLU_1101483_0_0_7"/>
<keyword evidence="4 7" id="KW-0479">Metal-binding</keyword>
<dbReference type="EMBL" id="CP000527">
    <property type="protein sequence ID" value="ABM27546.1"/>
    <property type="molecule type" value="Genomic_DNA"/>
</dbReference>
<gene>
    <name evidence="9" type="ordered locus">Dvul_0523</name>
</gene>
<feature type="binding site" description="axial binding residue" evidence="7">
    <location>
        <position position="130"/>
    </location>
    <ligand>
        <name>heme c</name>
        <dbReference type="ChEBI" id="CHEBI:61717"/>
        <label>1</label>
    </ligand>
    <ligandPart>
        <name>Fe</name>
        <dbReference type="ChEBI" id="CHEBI:18248"/>
    </ligandPart>
</feature>
<keyword evidence="6 7" id="KW-0408">Iron</keyword>
<evidence type="ECO:0000313" key="10">
    <source>
        <dbReference type="Proteomes" id="UP000009173"/>
    </source>
</evidence>
<dbReference type="GO" id="GO:0020037">
    <property type="term" value="F:heme binding"/>
    <property type="evidence" value="ECO:0007669"/>
    <property type="project" value="InterPro"/>
</dbReference>
<evidence type="ECO:0000256" key="3">
    <source>
        <dbReference type="ARBA" id="ARBA00022617"/>
    </source>
</evidence>
<accession>A0A0H3A685</accession>
<evidence type="ECO:0000256" key="6">
    <source>
        <dbReference type="ARBA" id="ARBA00023004"/>
    </source>
</evidence>
<dbReference type="GO" id="GO:0030313">
    <property type="term" value="C:cell envelope"/>
    <property type="evidence" value="ECO:0007669"/>
    <property type="project" value="UniProtKB-SubCell"/>
</dbReference>
<comment type="subcellular location">
    <subcellularLocation>
        <location evidence="1">Cell envelope</location>
    </subcellularLocation>
</comment>
<dbReference type="GO" id="GO:0046872">
    <property type="term" value="F:metal ion binding"/>
    <property type="evidence" value="ECO:0007669"/>
    <property type="project" value="UniProtKB-KW"/>
</dbReference>
<evidence type="ECO:0000256" key="1">
    <source>
        <dbReference type="ARBA" id="ARBA00004196"/>
    </source>
</evidence>
<evidence type="ECO:0000256" key="2">
    <source>
        <dbReference type="ARBA" id="ARBA00022448"/>
    </source>
</evidence>
<dbReference type="PRINTS" id="PR00609">
    <property type="entry name" value="CYTOCHROMEC3"/>
</dbReference>
<evidence type="ECO:0000313" key="9">
    <source>
        <dbReference type="EMBL" id="ABM27546.1"/>
    </source>
</evidence>
<evidence type="ECO:0000256" key="4">
    <source>
        <dbReference type="ARBA" id="ARBA00022723"/>
    </source>
</evidence>
<keyword evidence="5" id="KW-0249">Electron transport</keyword>
<feature type="binding site" description="axial binding residue" evidence="7">
    <location>
        <position position="65"/>
    </location>
    <ligand>
        <name>heme c</name>
        <dbReference type="ChEBI" id="CHEBI:61717"/>
        <label>1</label>
    </ligand>
    <ligandPart>
        <name>Fe</name>
        <dbReference type="ChEBI" id="CHEBI:18248"/>
    </ligandPart>
</feature>
<sequence length="259" mass="27839" precursor="true">MPKRYISVVVFTGLMAIVALFGYSIPGDVAGAVPTRIRFDNAGGKVVFDHKKHAADYAVPCERCHHESATPRENVKPCGTCHGVTFDDAFRKNHAAAINDGASCVTCHHSEYAAAKWDHDAHAQGYSPSCTDCHHDTSIEPTPTNCADCHSDGKNGASPDRKTAVHTRCAPCHADMFDAGVKGCASCHPFTDTRARFASTKEAVVGPGSASCQTCHADQKLKDLVPGRMAAFHGQCMSCHEKEGKGPFKKDQCQQCHLK</sequence>
<protein>
    <submittedName>
        <fullName evidence="9">Cytochrome c family protein</fullName>
    </submittedName>
</protein>
<dbReference type="GO" id="GO:0009055">
    <property type="term" value="F:electron transfer activity"/>
    <property type="evidence" value="ECO:0007669"/>
    <property type="project" value="InterPro"/>
</dbReference>
<feature type="binding site" description="axial binding residue" evidence="7">
    <location>
        <position position="134"/>
    </location>
    <ligand>
        <name>heme c</name>
        <dbReference type="ChEBI" id="CHEBI:61717"/>
        <label>1</label>
    </ligand>
    <ligandPart>
        <name>Fe</name>
        <dbReference type="ChEBI" id="CHEBI:18248"/>
    </ligandPart>
</feature>
<dbReference type="AlphaFoldDB" id="A0A0H3A685"/>
<dbReference type="Pfam" id="PF02085">
    <property type="entry name" value="Cytochrom_CIII"/>
    <property type="match status" value="2"/>
</dbReference>
<dbReference type="Gene3D" id="3.90.10.10">
    <property type="entry name" value="Cytochrome C3"/>
    <property type="match status" value="3"/>
</dbReference>
<dbReference type="InterPro" id="IPR002322">
    <property type="entry name" value="Cyt_c_III"/>
</dbReference>
<keyword evidence="2" id="KW-0813">Transport</keyword>
<comment type="cofactor">
    <cofactor evidence="7">
        <name>heme c</name>
        <dbReference type="ChEBI" id="CHEBI:61717"/>
    </cofactor>
    <text evidence="7">Binds 4 heme c groups covalently per monomer.</text>
</comment>
<feature type="binding site" description="axial binding residue" evidence="7">
    <location>
        <position position="66"/>
    </location>
    <ligand>
        <name>heme c</name>
        <dbReference type="ChEBI" id="CHEBI:61717"/>
        <label>1</label>
    </ligand>
    <ligandPart>
        <name>Fe</name>
        <dbReference type="ChEBI" id="CHEBI:18248"/>
    </ligandPart>
</feature>